<comment type="caution">
    <text evidence="1">The sequence shown here is derived from an EMBL/GenBank/DDBJ whole genome shotgun (WGS) entry which is preliminary data.</text>
</comment>
<dbReference type="AlphaFoldDB" id="A0A0V1D6E0"/>
<organism evidence="1 2">
    <name type="scientific">Trichinella britovi</name>
    <name type="common">Parasitic roundworm</name>
    <dbReference type="NCBI Taxonomy" id="45882"/>
    <lineage>
        <taxon>Eukaryota</taxon>
        <taxon>Metazoa</taxon>
        <taxon>Ecdysozoa</taxon>
        <taxon>Nematoda</taxon>
        <taxon>Enoplea</taxon>
        <taxon>Dorylaimia</taxon>
        <taxon>Trichinellida</taxon>
        <taxon>Trichinellidae</taxon>
        <taxon>Trichinella</taxon>
    </lineage>
</organism>
<dbReference type="Proteomes" id="UP000054653">
    <property type="component" value="Unassembled WGS sequence"/>
</dbReference>
<sequence length="77" mass="9085">MQIFSYQNCLGQRAPHQQRTKERELFTRMNDHRLPVSGVHFSVAPVALKFDWTVKLSGHVRRLAADRRHLRLLAPFF</sequence>
<dbReference type="EMBL" id="JYDI01000035">
    <property type="protein sequence ID" value="KRY57079.1"/>
    <property type="molecule type" value="Genomic_DNA"/>
</dbReference>
<reference evidence="1 2" key="1">
    <citation type="submission" date="2015-01" db="EMBL/GenBank/DDBJ databases">
        <title>Evolution of Trichinella species and genotypes.</title>
        <authorList>
            <person name="Korhonen P.K."/>
            <person name="Edoardo P."/>
            <person name="Giuseppe L.R."/>
            <person name="Gasser R.B."/>
        </authorList>
    </citation>
    <scope>NUCLEOTIDE SEQUENCE [LARGE SCALE GENOMIC DNA]</scope>
    <source>
        <strain evidence="1">ISS120</strain>
    </source>
</reference>
<accession>A0A0V1D6E0</accession>
<dbReference type="OrthoDB" id="10367414at2759"/>
<proteinExistence type="predicted"/>
<name>A0A0V1D6E0_TRIBR</name>
<keyword evidence="2" id="KW-1185">Reference proteome</keyword>
<gene>
    <name evidence="1" type="ORF">T03_1024</name>
</gene>
<evidence type="ECO:0000313" key="1">
    <source>
        <dbReference type="EMBL" id="KRY57079.1"/>
    </source>
</evidence>
<protein>
    <submittedName>
        <fullName evidence="1">Uncharacterized protein</fullName>
    </submittedName>
</protein>
<evidence type="ECO:0000313" key="2">
    <source>
        <dbReference type="Proteomes" id="UP000054653"/>
    </source>
</evidence>